<gene>
    <name evidence="1" type="ORF">EYY89_10205</name>
</gene>
<protein>
    <submittedName>
        <fullName evidence="1">Uncharacterized protein</fullName>
    </submittedName>
</protein>
<dbReference type="Proteomes" id="UP000293380">
    <property type="component" value="Unassembled WGS sequence"/>
</dbReference>
<reference evidence="1 2" key="1">
    <citation type="submission" date="2019-02" db="EMBL/GenBank/DDBJ databases">
        <title>Comparative genomic analysis of the Hafnia genus genomes.</title>
        <authorList>
            <person name="Zhiqiu Y."/>
            <person name="Chao Y."/>
            <person name="Yuhui D."/>
            <person name="Di H."/>
            <person name="Bin L."/>
        </authorList>
    </citation>
    <scope>NUCLEOTIDE SEQUENCE [LARGE SCALE GENOMIC DNA]</scope>
    <source>
        <strain evidence="1 2">PCM_1194</strain>
    </source>
</reference>
<sequence>MSYLKRQHTLIKLADIFSELFVAVADSELGKITHGNLPISNKLFDWEHALPDANDPLRFRLPRVGVIAPQGNKFSFERSIGNATEALRALFMLFDTGLSTLGNYTILSSFVARIYEYKKNKIDKIEPRLLLESQEFINLFSMPKLDIIGKPKDFKFSYDEIVFYTFELPSFESGLSDIQYCFYTQHPLKDIYKSERRPDERLNKLFDIAKKDAIRKMTTKDGVQTIAIPMEARQIYASQLEWYYIPSKEIIVPMRILNDKGELNSEYTIGMINEDVK</sequence>
<name>A0A4Q9EKZ8_9GAMM</name>
<dbReference type="AlphaFoldDB" id="A0A4Q9EKZ8"/>
<proteinExistence type="predicted"/>
<organism evidence="1 2">
    <name type="scientific">Hafnia paralvei</name>
    <dbReference type="NCBI Taxonomy" id="546367"/>
    <lineage>
        <taxon>Bacteria</taxon>
        <taxon>Pseudomonadati</taxon>
        <taxon>Pseudomonadota</taxon>
        <taxon>Gammaproteobacteria</taxon>
        <taxon>Enterobacterales</taxon>
        <taxon>Hafniaceae</taxon>
        <taxon>Hafnia</taxon>
    </lineage>
</organism>
<accession>A0A4Q9EKZ8</accession>
<evidence type="ECO:0000313" key="1">
    <source>
        <dbReference type="EMBL" id="TBM26941.1"/>
    </source>
</evidence>
<comment type="caution">
    <text evidence="1">The sequence shown here is derived from an EMBL/GenBank/DDBJ whole genome shotgun (WGS) entry which is preliminary data.</text>
</comment>
<dbReference type="RefSeq" id="WP_130959586.1">
    <property type="nucleotide sequence ID" value="NZ_JAYWIZ010000012.1"/>
</dbReference>
<evidence type="ECO:0000313" key="2">
    <source>
        <dbReference type="Proteomes" id="UP000293380"/>
    </source>
</evidence>
<dbReference type="EMBL" id="SITD01000050">
    <property type="protein sequence ID" value="TBM26941.1"/>
    <property type="molecule type" value="Genomic_DNA"/>
</dbReference>